<organism evidence="3 4">
    <name type="scientific">Cladophialophora immunda</name>
    <dbReference type="NCBI Taxonomy" id="569365"/>
    <lineage>
        <taxon>Eukaryota</taxon>
        <taxon>Fungi</taxon>
        <taxon>Dikarya</taxon>
        <taxon>Ascomycota</taxon>
        <taxon>Pezizomycotina</taxon>
        <taxon>Eurotiomycetes</taxon>
        <taxon>Chaetothyriomycetidae</taxon>
        <taxon>Chaetothyriales</taxon>
        <taxon>Herpotrichiellaceae</taxon>
        <taxon>Cladophialophora</taxon>
    </lineage>
</organism>
<feature type="transmembrane region" description="Helical" evidence="2">
    <location>
        <begin position="230"/>
        <end position="253"/>
    </location>
</feature>
<dbReference type="HOGENOM" id="CLU_857905_0_0_1"/>
<dbReference type="VEuPathDB" id="FungiDB:PV07_05820"/>
<evidence type="ECO:0000256" key="1">
    <source>
        <dbReference type="SAM" id="MobiDB-lite"/>
    </source>
</evidence>
<evidence type="ECO:0000256" key="2">
    <source>
        <dbReference type="SAM" id="Phobius"/>
    </source>
</evidence>
<dbReference type="AlphaFoldDB" id="A0A0D1ZPZ0"/>
<sequence length="324" mass="35267">MGFEVIILRFPRSHFTSSSTSTLTSSATAETKNFLTKSPPNNDVFGSLPEHLRTSLISLRGGEAQGSPCNAVPIPSGNHSSLPLSPNAATKGGQDFGDVLHAPLVPPEGQDQNRPTTNSSTLSIGKCCAFMPHKVRAMDSFERAIHLCRHPETRVSVEPVMTYLPIANTASPRDSPSSFSTPSKLESSTADAGQRHLEICHVSQHDARLQWDDQPLPKSWHVFVFRHRRLLRMVCTVLFVILASTAIAGGVIWKLTTCELTSPFLFHPAVLIAFPGPGTGSEDVDLLATQPTALLARSPIFQSSTYSRLTADYFIPVDQVDRVQ</sequence>
<feature type="region of interest" description="Disordered" evidence="1">
    <location>
        <begin position="167"/>
        <end position="187"/>
    </location>
</feature>
<evidence type="ECO:0008006" key="5">
    <source>
        <dbReference type="Google" id="ProtNLM"/>
    </source>
</evidence>
<dbReference type="RefSeq" id="XP_016250257.1">
    <property type="nucleotide sequence ID" value="XM_016392738.1"/>
</dbReference>
<evidence type="ECO:0000313" key="3">
    <source>
        <dbReference type="EMBL" id="KIW30041.1"/>
    </source>
</evidence>
<evidence type="ECO:0000313" key="4">
    <source>
        <dbReference type="Proteomes" id="UP000054466"/>
    </source>
</evidence>
<reference evidence="3 4" key="1">
    <citation type="submission" date="2015-01" db="EMBL/GenBank/DDBJ databases">
        <title>The Genome Sequence of Cladophialophora immunda CBS83496.</title>
        <authorList>
            <consortium name="The Broad Institute Genomics Platform"/>
            <person name="Cuomo C."/>
            <person name="de Hoog S."/>
            <person name="Gorbushina A."/>
            <person name="Stielow B."/>
            <person name="Teixiera M."/>
            <person name="Abouelleil A."/>
            <person name="Chapman S.B."/>
            <person name="Priest M."/>
            <person name="Young S.K."/>
            <person name="Wortman J."/>
            <person name="Nusbaum C."/>
            <person name="Birren B."/>
        </authorList>
    </citation>
    <scope>NUCLEOTIDE SEQUENCE [LARGE SCALE GENOMIC DNA]</scope>
    <source>
        <strain evidence="3 4">CBS 83496</strain>
    </source>
</reference>
<accession>A0A0D1ZPZ0</accession>
<dbReference type="Proteomes" id="UP000054466">
    <property type="component" value="Unassembled WGS sequence"/>
</dbReference>
<proteinExistence type="predicted"/>
<gene>
    <name evidence="3" type="ORF">PV07_05820</name>
</gene>
<keyword evidence="2" id="KW-0472">Membrane</keyword>
<feature type="compositionally biased region" description="Polar residues" evidence="1">
    <location>
        <begin position="168"/>
        <end position="187"/>
    </location>
</feature>
<protein>
    <recommendedName>
        <fullName evidence="5">Transmembrane protein</fullName>
    </recommendedName>
</protein>
<keyword evidence="4" id="KW-1185">Reference proteome</keyword>
<dbReference type="EMBL" id="KN847042">
    <property type="protein sequence ID" value="KIW30041.1"/>
    <property type="molecule type" value="Genomic_DNA"/>
</dbReference>
<name>A0A0D1ZPZ0_9EURO</name>
<keyword evidence="2" id="KW-0812">Transmembrane</keyword>
<dbReference type="GeneID" id="27345014"/>
<keyword evidence="2" id="KW-1133">Transmembrane helix</keyword>